<comment type="caution">
    <text evidence="6">The sequence shown here is derived from an EMBL/GenBank/DDBJ whole genome shotgun (WGS) entry which is preliminary data.</text>
</comment>
<accession>S8C9M0</accession>
<proteinExistence type="inferred from homology"/>
<dbReference type="Proteomes" id="UP000015453">
    <property type="component" value="Unassembled WGS sequence"/>
</dbReference>
<dbReference type="PANTHER" id="PTHR13165:SF0">
    <property type="entry name" value="SERRATE RNA EFFECTOR MOLECULE HOMOLOG"/>
    <property type="match status" value="1"/>
</dbReference>
<protein>
    <recommendedName>
        <fullName evidence="5">C2H2-type domain-containing protein</fullName>
    </recommendedName>
</protein>
<dbReference type="GO" id="GO:0016604">
    <property type="term" value="C:nuclear body"/>
    <property type="evidence" value="ECO:0007669"/>
    <property type="project" value="TreeGrafter"/>
</dbReference>
<dbReference type="InterPro" id="IPR013087">
    <property type="entry name" value="Znf_C2H2_type"/>
</dbReference>
<keyword evidence="7" id="KW-1185">Reference proteome</keyword>
<gene>
    <name evidence="6" type="ORF">M569_11289</name>
</gene>
<dbReference type="InterPro" id="IPR007042">
    <property type="entry name" value="SERRATE/Ars2_C"/>
</dbReference>
<reference evidence="6 7" key="1">
    <citation type="journal article" date="2013" name="BMC Genomics">
        <title>The miniature genome of a carnivorous plant Genlisea aurea contains a low number of genes and short non-coding sequences.</title>
        <authorList>
            <person name="Leushkin E.V."/>
            <person name="Sutormin R.A."/>
            <person name="Nabieva E.R."/>
            <person name="Penin A.A."/>
            <person name="Kondrashov A.S."/>
            <person name="Logacheva M.D."/>
        </authorList>
    </citation>
    <scope>NUCLEOTIDE SEQUENCE [LARGE SCALE GENOMIC DNA]</scope>
</reference>
<feature type="region of interest" description="Disordered" evidence="4">
    <location>
        <begin position="1"/>
        <end position="59"/>
    </location>
</feature>
<dbReference type="GO" id="GO:0031053">
    <property type="term" value="P:primary miRNA processing"/>
    <property type="evidence" value="ECO:0007669"/>
    <property type="project" value="TreeGrafter"/>
</dbReference>
<keyword evidence="3" id="KW-0539">Nucleus</keyword>
<evidence type="ECO:0000259" key="5">
    <source>
        <dbReference type="PROSITE" id="PS00028"/>
    </source>
</evidence>
<sequence>FQVDLQNGTLDVGPGYTPSSKTEQMTENNSDDEADVAGKRRRSGRGSAKESDHLSAPKGHLVFSEPRRIQIDIHQVLSLVRKLDSEKGIEENILVRDNNDRLSRDKAHGNSSGPVVIIRGSNAIKGLEGVELLDTGLTYLWRIHGLDYYGLTESSDAKGLRHVRTSDGNLSDMSAVDGDEAEKKLDAFWQNRLNGSDPLEVMTAKDKIKEATTREFEPFVRKIRDEKYGWKYGCGAKGCTKLFHAAEYVHKHLKLKHPELVMELLSKVYEELYYQNYMNDENAPGGKPVMQQSFSKDRLLQRGRPSLESRLKDDRGSRRDHRSNGNDKFDGLQSRDANNPDEALFDSFGGSGIPVAAFPLDIAPPVLMPVPGAG</sequence>
<dbReference type="PANTHER" id="PTHR13165">
    <property type="entry name" value="ARSENITE-RESISTANCE PROTEIN 2"/>
    <property type="match status" value="1"/>
</dbReference>
<feature type="domain" description="C2H2-type" evidence="5">
    <location>
        <begin position="234"/>
        <end position="257"/>
    </location>
</feature>
<evidence type="ECO:0000256" key="3">
    <source>
        <dbReference type="ARBA" id="ARBA00023242"/>
    </source>
</evidence>
<dbReference type="AlphaFoldDB" id="S8C9M0"/>
<comment type="similarity">
    <text evidence="2">Belongs to the ARS2 family.</text>
</comment>
<evidence type="ECO:0000256" key="4">
    <source>
        <dbReference type="SAM" id="MobiDB-lite"/>
    </source>
</evidence>
<dbReference type="PROSITE" id="PS00028">
    <property type="entry name" value="ZINC_FINGER_C2H2_1"/>
    <property type="match status" value="1"/>
</dbReference>
<comment type="subcellular location">
    <subcellularLocation>
        <location evidence="1">Nucleus</location>
    </subcellularLocation>
</comment>
<evidence type="ECO:0000313" key="6">
    <source>
        <dbReference type="EMBL" id="EPS63495.1"/>
    </source>
</evidence>
<dbReference type="EMBL" id="AUSU01005445">
    <property type="protein sequence ID" value="EPS63495.1"/>
    <property type="molecule type" value="Genomic_DNA"/>
</dbReference>
<name>S8C9M0_9LAMI</name>
<feature type="region of interest" description="Disordered" evidence="4">
    <location>
        <begin position="297"/>
        <end position="345"/>
    </location>
</feature>
<feature type="compositionally biased region" description="Polar residues" evidence="4">
    <location>
        <begin position="17"/>
        <end position="28"/>
    </location>
</feature>
<evidence type="ECO:0000256" key="1">
    <source>
        <dbReference type="ARBA" id="ARBA00004123"/>
    </source>
</evidence>
<evidence type="ECO:0000313" key="7">
    <source>
        <dbReference type="Proteomes" id="UP000015453"/>
    </source>
</evidence>
<dbReference type="Pfam" id="PF04959">
    <property type="entry name" value="ARS2"/>
    <property type="match status" value="1"/>
</dbReference>
<dbReference type="OrthoDB" id="342064at2759"/>
<organism evidence="6 7">
    <name type="scientific">Genlisea aurea</name>
    <dbReference type="NCBI Taxonomy" id="192259"/>
    <lineage>
        <taxon>Eukaryota</taxon>
        <taxon>Viridiplantae</taxon>
        <taxon>Streptophyta</taxon>
        <taxon>Embryophyta</taxon>
        <taxon>Tracheophyta</taxon>
        <taxon>Spermatophyta</taxon>
        <taxon>Magnoliopsida</taxon>
        <taxon>eudicotyledons</taxon>
        <taxon>Gunneridae</taxon>
        <taxon>Pentapetalae</taxon>
        <taxon>asterids</taxon>
        <taxon>lamiids</taxon>
        <taxon>Lamiales</taxon>
        <taxon>Lentibulariaceae</taxon>
        <taxon>Genlisea</taxon>
    </lineage>
</organism>
<feature type="non-terminal residue" evidence="6">
    <location>
        <position position="1"/>
    </location>
</feature>
<feature type="compositionally biased region" description="Basic and acidic residues" evidence="4">
    <location>
        <begin position="297"/>
        <end position="330"/>
    </location>
</feature>
<dbReference type="InterPro" id="IPR039727">
    <property type="entry name" value="SE/Ars2"/>
</dbReference>
<evidence type="ECO:0000256" key="2">
    <source>
        <dbReference type="ARBA" id="ARBA00005407"/>
    </source>
</evidence>